<accession>A0A561P6S7</accession>
<reference evidence="1 2" key="1">
    <citation type="submission" date="2019-06" db="EMBL/GenBank/DDBJ databases">
        <title>Sorghum-associated microbial communities from plants grown in Nebraska, USA.</title>
        <authorList>
            <person name="Schachtman D."/>
        </authorList>
    </citation>
    <scope>NUCLEOTIDE SEQUENCE [LARGE SCALE GENOMIC DNA]</scope>
    <source>
        <strain evidence="1 2">1209</strain>
    </source>
</reference>
<evidence type="ECO:0000313" key="1">
    <source>
        <dbReference type="EMBL" id="TWF33817.1"/>
    </source>
</evidence>
<sequence>MQNQFKSHNTLPIIWDLKKQRVDKIDYLINNLKIDNVRDDDKFKQSVDHIINTTQIAPIKFEEPKYVDHEYTRRELSITQQMMGLSRDVYIHTITMAFTGNSVLFDYRPMATTINSSDHGILINNSNQFRIYVELPSINPQQAIANAKEIMGMTVRYATDNSVDIANWNKEISVLIEQRAAAKREELIRIFGK</sequence>
<dbReference type="EMBL" id="VIWO01000011">
    <property type="protein sequence ID" value="TWF33817.1"/>
    <property type="molecule type" value="Genomic_DNA"/>
</dbReference>
<dbReference type="OrthoDB" id="1494551at2"/>
<comment type="caution">
    <text evidence="1">The sequence shown here is derived from an EMBL/GenBank/DDBJ whole genome shotgun (WGS) entry which is preliminary data.</text>
</comment>
<proteinExistence type="predicted"/>
<evidence type="ECO:0000313" key="2">
    <source>
        <dbReference type="Proteomes" id="UP000320811"/>
    </source>
</evidence>
<keyword evidence="2" id="KW-1185">Reference proteome</keyword>
<gene>
    <name evidence="1" type="ORF">FHW36_1116</name>
</gene>
<name>A0A561P6S7_9BACT</name>
<dbReference type="AlphaFoldDB" id="A0A561P6S7"/>
<dbReference type="Proteomes" id="UP000320811">
    <property type="component" value="Unassembled WGS sequence"/>
</dbReference>
<protein>
    <submittedName>
        <fullName evidence="1">Uncharacterized protein</fullName>
    </submittedName>
</protein>
<organism evidence="1 2">
    <name type="scientific">Chitinophaga polysaccharea</name>
    <dbReference type="NCBI Taxonomy" id="1293035"/>
    <lineage>
        <taxon>Bacteria</taxon>
        <taxon>Pseudomonadati</taxon>
        <taxon>Bacteroidota</taxon>
        <taxon>Chitinophagia</taxon>
        <taxon>Chitinophagales</taxon>
        <taxon>Chitinophagaceae</taxon>
        <taxon>Chitinophaga</taxon>
    </lineage>
</organism>
<dbReference type="RefSeq" id="WP_145673790.1">
    <property type="nucleotide sequence ID" value="NZ_VIWO01000011.1"/>
</dbReference>